<protein>
    <submittedName>
        <fullName evidence="2">GNAT family N-acetyltransferase</fullName>
    </submittedName>
</protein>
<dbReference type="PANTHER" id="PTHR43792:SF16">
    <property type="entry name" value="N-ACETYLTRANSFERASE DOMAIN-CONTAINING PROTEIN"/>
    <property type="match status" value="1"/>
</dbReference>
<feature type="domain" description="N-acetyltransferase" evidence="1">
    <location>
        <begin position="11"/>
        <end position="174"/>
    </location>
</feature>
<dbReference type="GO" id="GO:0016747">
    <property type="term" value="F:acyltransferase activity, transferring groups other than amino-acyl groups"/>
    <property type="evidence" value="ECO:0007669"/>
    <property type="project" value="InterPro"/>
</dbReference>
<dbReference type="InterPro" id="IPR051531">
    <property type="entry name" value="N-acetyltransferase"/>
</dbReference>
<dbReference type="Pfam" id="PF13302">
    <property type="entry name" value="Acetyltransf_3"/>
    <property type="match status" value="1"/>
</dbReference>
<organism evidence="2 3">
    <name type="scientific">Brevundimonas subvibrioides</name>
    <dbReference type="NCBI Taxonomy" id="74313"/>
    <lineage>
        <taxon>Bacteria</taxon>
        <taxon>Pseudomonadati</taxon>
        <taxon>Pseudomonadota</taxon>
        <taxon>Alphaproteobacteria</taxon>
        <taxon>Caulobacterales</taxon>
        <taxon>Caulobacteraceae</taxon>
        <taxon>Brevundimonas</taxon>
    </lineage>
</organism>
<name>A0A258HPU4_9CAUL</name>
<gene>
    <name evidence="2" type="ORF">B7Y86_00695</name>
</gene>
<proteinExistence type="predicted"/>
<dbReference type="AlphaFoldDB" id="A0A258HPU4"/>
<comment type="caution">
    <text evidence="2">The sequence shown here is derived from an EMBL/GenBank/DDBJ whole genome shotgun (WGS) entry which is preliminary data.</text>
</comment>
<dbReference type="PROSITE" id="PS51186">
    <property type="entry name" value="GNAT"/>
    <property type="match status" value="1"/>
</dbReference>
<dbReference type="SUPFAM" id="SSF55729">
    <property type="entry name" value="Acyl-CoA N-acyltransferases (Nat)"/>
    <property type="match status" value="1"/>
</dbReference>
<evidence type="ECO:0000259" key="1">
    <source>
        <dbReference type="PROSITE" id="PS51186"/>
    </source>
</evidence>
<keyword evidence="2" id="KW-0808">Transferase</keyword>
<accession>A0A258HPU4</accession>
<dbReference type="InterPro" id="IPR000182">
    <property type="entry name" value="GNAT_dom"/>
</dbReference>
<evidence type="ECO:0000313" key="3">
    <source>
        <dbReference type="Proteomes" id="UP000216147"/>
    </source>
</evidence>
<dbReference type="Proteomes" id="UP000216147">
    <property type="component" value="Unassembled WGS sequence"/>
</dbReference>
<dbReference type="EMBL" id="NCEQ01000001">
    <property type="protein sequence ID" value="OYX58981.1"/>
    <property type="molecule type" value="Genomic_DNA"/>
</dbReference>
<dbReference type="PANTHER" id="PTHR43792">
    <property type="entry name" value="GNAT FAMILY, PUTATIVE (AFU_ORTHOLOGUE AFUA_3G00765)-RELATED-RELATED"/>
    <property type="match status" value="1"/>
</dbReference>
<evidence type="ECO:0000313" key="2">
    <source>
        <dbReference type="EMBL" id="OYX58981.1"/>
    </source>
</evidence>
<dbReference type="Gene3D" id="3.40.630.30">
    <property type="match status" value="1"/>
</dbReference>
<dbReference type="InterPro" id="IPR016181">
    <property type="entry name" value="Acyl_CoA_acyltransferase"/>
</dbReference>
<reference evidence="2 3" key="1">
    <citation type="submission" date="2017-03" db="EMBL/GenBank/DDBJ databases">
        <title>Lifting the veil on microbial sulfur biogeochemistry in mining wastewaters.</title>
        <authorList>
            <person name="Kantor R.S."/>
            <person name="Colenbrander Nelson T."/>
            <person name="Marshall S."/>
            <person name="Bennett D."/>
            <person name="Apte S."/>
            <person name="Camacho D."/>
            <person name="Thomas B.C."/>
            <person name="Warren L.A."/>
            <person name="Banfield J.F."/>
        </authorList>
    </citation>
    <scope>NUCLEOTIDE SEQUENCE [LARGE SCALE GENOMIC DNA]</scope>
    <source>
        <strain evidence="2">32-68-21</strain>
    </source>
</reference>
<sequence>MTGPVLTTPRLTLTPVVLTDFDDLAELWRDARFTLPIAGRGPMTREEVWFRLLRDLGHWQALGMGNWAIRMTDTAHYVGSVGVLDYRRETHPPMDAPELGWGVGVRFQGQGLAREALEAALHWCDHSRKLPRTVCMIDPPNAPSLKLAGRTGFTAYAEGTYQDKPVIFLERPAAR</sequence>